<name>A0ABU4SEK5_9GAMM</name>
<reference evidence="2" key="1">
    <citation type="journal article" date="2024" name="Toxins">
        <title>Genome Sequence Analysis of Native Xenorhabdus Strains Isolated from Entomopathogenic Nematodes in Argentina.</title>
        <authorList>
            <person name="Palma L."/>
            <person name="Frizzo L."/>
            <person name="Kaiser S."/>
            <person name="Berry C."/>
            <person name="Caballero P."/>
            <person name="Bode H.B."/>
            <person name="Del Valle E.E."/>
        </authorList>
    </citation>
    <scope>NUCLEOTIDE SEQUENCE [LARGE SCALE GENOMIC DNA]</scope>
    <source>
        <strain evidence="2">12</strain>
    </source>
</reference>
<gene>
    <name evidence="1" type="ORF">FE392_17980</name>
</gene>
<keyword evidence="2" id="KW-1185">Reference proteome</keyword>
<dbReference type="Proteomes" id="UP001271890">
    <property type="component" value="Unassembled WGS sequence"/>
</dbReference>
<dbReference type="RefSeq" id="WP_319931545.1">
    <property type="nucleotide sequence ID" value="NZ_VCDN01000100.1"/>
</dbReference>
<organism evidence="1 2">
    <name type="scientific">Xenorhabdus santafensis</name>
    <dbReference type="NCBI Taxonomy" id="2582833"/>
    <lineage>
        <taxon>Bacteria</taxon>
        <taxon>Pseudomonadati</taxon>
        <taxon>Pseudomonadota</taxon>
        <taxon>Gammaproteobacteria</taxon>
        <taxon>Enterobacterales</taxon>
        <taxon>Morganellaceae</taxon>
        <taxon>Xenorhabdus</taxon>
    </lineage>
</organism>
<evidence type="ECO:0000313" key="1">
    <source>
        <dbReference type="EMBL" id="MDX7989175.1"/>
    </source>
</evidence>
<sequence>MHPTNNLVTPIAHTDFDIVNAHLATLGLEQENLIEILRQAMSLRLSTTKNNAVTAGGTYFYQGAVRVTRDLLSKKGFKRLSLKNVELTVNDKVAIYICSGNDQTGLVNAYPESRTKKGKFTREILGLSYATNPTAYSFDYQNQQINLDFSSRDDDESSSIPLGLDVWCLLHYVYQVDEYQWGMRAEFSQPTTYNQKNVINGFSTRLILNTAPKDPVIKQDNEPQFTKDIEIDILKTG</sequence>
<accession>A0ABU4SEK5</accession>
<dbReference type="EMBL" id="VCDN01000100">
    <property type="protein sequence ID" value="MDX7989175.1"/>
    <property type="molecule type" value="Genomic_DNA"/>
</dbReference>
<comment type="caution">
    <text evidence="1">The sequence shown here is derived from an EMBL/GenBank/DDBJ whole genome shotgun (WGS) entry which is preliminary data.</text>
</comment>
<evidence type="ECO:0000313" key="2">
    <source>
        <dbReference type="Proteomes" id="UP001271890"/>
    </source>
</evidence>
<protein>
    <submittedName>
        <fullName evidence="1">Uncharacterized protein</fullName>
    </submittedName>
</protein>
<proteinExistence type="predicted"/>